<accession>A0A1M5X8P0</accession>
<keyword evidence="2" id="KW-1185">Reference proteome</keyword>
<evidence type="ECO:0000313" key="1">
    <source>
        <dbReference type="EMBL" id="SHH96136.1"/>
    </source>
</evidence>
<name>A0A1M5X8P0_9FIRM</name>
<gene>
    <name evidence="1" type="ORF">SAMN02746098_01861</name>
</gene>
<dbReference type="AlphaFoldDB" id="A0A1M5X8P0"/>
<organism evidence="1 2">
    <name type="scientific">Desulfosporosinus lacus DSM 15449</name>
    <dbReference type="NCBI Taxonomy" id="1121420"/>
    <lineage>
        <taxon>Bacteria</taxon>
        <taxon>Bacillati</taxon>
        <taxon>Bacillota</taxon>
        <taxon>Clostridia</taxon>
        <taxon>Eubacteriales</taxon>
        <taxon>Desulfitobacteriaceae</taxon>
        <taxon>Desulfosporosinus</taxon>
    </lineage>
</organism>
<proteinExistence type="predicted"/>
<dbReference type="OrthoDB" id="1809602at2"/>
<dbReference type="RefSeq" id="WP_159436918.1">
    <property type="nucleotide sequence ID" value="NZ_FQXJ01000006.1"/>
</dbReference>
<sequence>MKDSFKLTLCQQGCCPTVEINTDTNQVIITDDLGGKVSLTTDQFKILLERCANVNGE</sequence>
<dbReference type="EMBL" id="FQXJ01000006">
    <property type="protein sequence ID" value="SHH96136.1"/>
    <property type="molecule type" value="Genomic_DNA"/>
</dbReference>
<evidence type="ECO:0000313" key="2">
    <source>
        <dbReference type="Proteomes" id="UP000183954"/>
    </source>
</evidence>
<dbReference type="Proteomes" id="UP000183954">
    <property type="component" value="Unassembled WGS sequence"/>
</dbReference>
<reference evidence="2" key="1">
    <citation type="submission" date="2016-11" db="EMBL/GenBank/DDBJ databases">
        <authorList>
            <person name="Varghese N."/>
            <person name="Submissions S."/>
        </authorList>
    </citation>
    <scope>NUCLEOTIDE SEQUENCE [LARGE SCALE GENOMIC DNA]</scope>
    <source>
        <strain evidence="2">DSM 15449</strain>
    </source>
</reference>
<dbReference type="STRING" id="1121420.SAMN02746098_01861"/>
<protein>
    <submittedName>
        <fullName evidence="1">Uncharacterized protein</fullName>
    </submittedName>
</protein>